<name>A0A6L5GS40_9FIRM</name>
<dbReference type="SUPFAM" id="SSF52540">
    <property type="entry name" value="P-loop containing nucleoside triphosphate hydrolases"/>
    <property type="match status" value="1"/>
</dbReference>
<dbReference type="Gene3D" id="3.40.50.300">
    <property type="entry name" value="P-loop containing nucleotide triphosphate hydrolases"/>
    <property type="match status" value="1"/>
</dbReference>
<dbReference type="InterPro" id="IPR027417">
    <property type="entry name" value="P-loop_NTPase"/>
</dbReference>
<dbReference type="Pfam" id="PF13189">
    <property type="entry name" value="Cytidylate_kin2"/>
    <property type="match status" value="1"/>
</dbReference>
<dbReference type="EMBL" id="VOGB01000004">
    <property type="protein sequence ID" value="MQM72696.1"/>
    <property type="molecule type" value="Genomic_DNA"/>
</dbReference>
<organism evidence="1 2">
    <name type="scientific">Candidatus Pseudoramibacter fermentans</name>
    <dbReference type="NCBI Taxonomy" id="2594427"/>
    <lineage>
        <taxon>Bacteria</taxon>
        <taxon>Bacillati</taxon>
        <taxon>Bacillota</taxon>
        <taxon>Clostridia</taxon>
        <taxon>Eubacteriales</taxon>
        <taxon>Eubacteriaceae</taxon>
        <taxon>Pseudoramibacter</taxon>
    </lineage>
</organism>
<dbReference type="GO" id="GO:0016301">
    <property type="term" value="F:kinase activity"/>
    <property type="evidence" value="ECO:0007669"/>
    <property type="project" value="UniProtKB-KW"/>
</dbReference>
<accession>A0A6L5GS40</accession>
<sequence length="201" mass="23199">MGKIITVGREFGSNGRAVAKALSEALNINYYDRELIALAAKKSKLSDEELEHVDETRANPWLYSSVGYQVGSGYTTIEPINDILFKAESEVIEEIAASEDAVIVGRCSDYVLRHKVDSRHVFIYAPLNYRISVVQARDQIDEKEAKRLIKKMDKQRKLYYNFYTDRTWNELRNYDLAIDSSIFSQKDIIKILKQVYETLED</sequence>
<evidence type="ECO:0000313" key="2">
    <source>
        <dbReference type="Proteomes" id="UP000473648"/>
    </source>
</evidence>
<keyword evidence="2" id="KW-1185">Reference proteome</keyword>
<evidence type="ECO:0000313" key="1">
    <source>
        <dbReference type="EMBL" id="MQM72696.1"/>
    </source>
</evidence>
<protein>
    <submittedName>
        <fullName evidence="1">Cytidylate kinase-like family protein</fullName>
    </submittedName>
</protein>
<gene>
    <name evidence="1" type="ORF">FRC53_04585</name>
</gene>
<reference evidence="1" key="1">
    <citation type="journal article" date="2020" name="Appl. Environ. Microbiol.">
        <title>Medium-Chain Fatty Acid Synthesis by 'Candidatus Weimeria bifida' gen. nov., sp. nov., and 'Candidatus Pseudoramibacter fermentans' sp. nov.</title>
        <authorList>
            <person name="Scarborough M.J."/>
            <person name="Myers K.S."/>
            <person name="Donohue T.J."/>
            <person name="Noguera D.R."/>
        </authorList>
    </citation>
    <scope>NUCLEOTIDE SEQUENCE</scope>
    <source>
        <strain evidence="1">EUB1.1</strain>
    </source>
</reference>
<dbReference type="Proteomes" id="UP000473648">
    <property type="component" value="Unassembled WGS sequence"/>
</dbReference>
<comment type="caution">
    <text evidence="1">The sequence shown here is derived from an EMBL/GenBank/DDBJ whole genome shotgun (WGS) entry which is preliminary data.</text>
</comment>
<proteinExistence type="predicted"/>
<dbReference type="AlphaFoldDB" id="A0A6L5GS40"/>